<reference evidence="3" key="1">
    <citation type="journal article" date="2019" name="Int. J. Syst. Evol. Microbiol.">
        <title>The Global Catalogue of Microorganisms (GCM) 10K type strain sequencing project: providing services to taxonomists for standard genome sequencing and annotation.</title>
        <authorList>
            <consortium name="The Broad Institute Genomics Platform"/>
            <consortium name="The Broad Institute Genome Sequencing Center for Infectious Disease"/>
            <person name="Wu L."/>
            <person name="Ma J."/>
        </authorList>
    </citation>
    <scope>NUCLEOTIDE SEQUENCE [LARGE SCALE GENOMIC DNA]</scope>
    <source>
        <strain evidence="3">WYCCWR 12678</strain>
    </source>
</reference>
<keyword evidence="3" id="KW-1185">Reference proteome</keyword>
<name>A0ABV9Q7I4_9BACL</name>
<protein>
    <recommendedName>
        <fullName evidence="1">Beta-ketoacyl-[acyl-carrier-protein] synthase III N-terminal domain-containing protein</fullName>
    </recommendedName>
</protein>
<accession>A0ABV9Q7I4</accession>
<gene>
    <name evidence="2" type="ORF">ACFO8Q_21355</name>
</gene>
<evidence type="ECO:0000259" key="1">
    <source>
        <dbReference type="Pfam" id="PF08545"/>
    </source>
</evidence>
<dbReference type="RefSeq" id="WP_380028891.1">
    <property type="nucleotide sequence ID" value="NZ_JBHSHC010000147.1"/>
</dbReference>
<evidence type="ECO:0000313" key="2">
    <source>
        <dbReference type="EMBL" id="MFC4769858.1"/>
    </source>
</evidence>
<feature type="domain" description="Beta-ketoacyl-[acyl-carrier-protein] synthase III N-terminal" evidence="1">
    <location>
        <begin position="16"/>
        <end position="57"/>
    </location>
</feature>
<proteinExistence type="predicted"/>
<comment type="caution">
    <text evidence="2">The sequence shown here is derived from an EMBL/GenBank/DDBJ whole genome shotgun (WGS) entry which is preliminary data.</text>
</comment>
<sequence>MTSHPTDRRLLFTLAFTDYRDRSTCILFGDGTGAWVVSRSQSSESKGILFSSLHTDGEHLERL</sequence>
<dbReference type="Proteomes" id="UP001596002">
    <property type="component" value="Unassembled WGS sequence"/>
</dbReference>
<organism evidence="2 3">
    <name type="scientific">Effusibacillus consociatus</name>
    <dbReference type="NCBI Taxonomy" id="1117041"/>
    <lineage>
        <taxon>Bacteria</taxon>
        <taxon>Bacillati</taxon>
        <taxon>Bacillota</taxon>
        <taxon>Bacilli</taxon>
        <taxon>Bacillales</taxon>
        <taxon>Alicyclobacillaceae</taxon>
        <taxon>Effusibacillus</taxon>
    </lineage>
</organism>
<dbReference type="SUPFAM" id="SSF53901">
    <property type="entry name" value="Thiolase-like"/>
    <property type="match status" value="1"/>
</dbReference>
<dbReference type="InterPro" id="IPR016039">
    <property type="entry name" value="Thiolase-like"/>
</dbReference>
<dbReference type="EMBL" id="JBHSHC010000147">
    <property type="protein sequence ID" value="MFC4769858.1"/>
    <property type="molecule type" value="Genomic_DNA"/>
</dbReference>
<dbReference type="InterPro" id="IPR013751">
    <property type="entry name" value="ACP_syn_III_N"/>
</dbReference>
<dbReference type="Pfam" id="PF08545">
    <property type="entry name" value="ACP_syn_III"/>
    <property type="match status" value="1"/>
</dbReference>
<evidence type="ECO:0000313" key="3">
    <source>
        <dbReference type="Proteomes" id="UP001596002"/>
    </source>
</evidence>
<dbReference type="Gene3D" id="3.40.47.10">
    <property type="match status" value="1"/>
</dbReference>